<reference evidence="2" key="1">
    <citation type="submission" date="2021-01" db="EMBL/GenBank/DDBJ databases">
        <title>Ramlibacter sp. strain AW1 16S ribosomal RNA gene Genome sequencing and assembly.</title>
        <authorList>
            <person name="Kang M."/>
        </authorList>
    </citation>
    <scope>NUCLEOTIDE SEQUENCE</scope>
    <source>
        <strain evidence="2">AW1</strain>
    </source>
</reference>
<keyword evidence="3" id="KW-1185">Reference proteome</keyword>
<dbReference type="SUPFAM" id="SSF159501">
    <property type="entry name" value="EreA/ChaN-like"/>
    <property type="match status" value="1"/>
</dbReference>
<sequence length="245" mass="26504">MLRLITPLGLAGALAACGHLAPASTTLPDALLLGEQHDAPQHKRWHHETVRDLARRERLAALALEMAERGASTAHLPREASQEQVRAALRWEERAWPWAAYGPAVMEAVRAGVPVIGVNLPRAHMRAAMADANLERALPAEALARQQTAVREGHCDLLPESQVLPMVRVQIARDRSMAEGVAAAATRGRTVVLLAGSGHVDEALGVPRHLPPGLSVEPRAWPPAEGSRSVEDACAELRQHFRPRP</sequence>
<proteinExistence type="predicted"/>
<accession>A0A936ZP29</accession>
<feature type="domain" description="Haem-binding uptake Tiki superfamily ChaN" evidence="1">
    <location>
        <begin position="29"/>
        <end position="210"/>
    </location>
</feature>
<comment type="caution">
    <text evidence="2">The sequence shown here is derived from an EMBL/GenBank/DDBJ whole genome shotgun (WGS) entry which is preliminary data.</text>
</comment>
<dbReference type="AlphaFoldDB" id="A0A936ZP29"/>
<evidence type="ECO:0000259" key="1">
    <source>
        <dbReference type="Pfam" id="PF04187"/>
    </source>
</evidence>
<dbReference type="Proteomes" id="UP000613011">
    <property type="component" value="Unassembled WGS sequence"/>
</dbReference>
<dbReference type="Gene3D" id="3.40.50.11550">
    <property type="match status" value="1"/>
</dbReference>
<dbReference type="Pfam" id="PF04187">
    <property type="entry name" value="Cofac_haem_bdg"/>
    <property type="match status" value="1"/>
</dbReference>
<evidence type="ECO:0000313" key="3">
    <source>
        <dbReference type="Proteomes" id="UP000613011"/>
    </source>
</evidence>
<name>A0A936ZP29_9BURK</name>
<dbReference type="EMBL" id="JAEQNA010000004">
    <property type="protein sequence ID" value="MBL0421156.1"/>
    <property type="molecule type" value="Genomic_DNA"/>
</dbReference>
<protein>
    <submittedName>
        <fullName evidence="2">ChaN family lipoprotein</fullName>
    </submittedName>
</protein>
<gene>
    <name evidence="2" type="ORF">JI739_12430</name>
</gene>
<dbReference type="PROSITE" id="PS51257">
    <property type="entry name" value="PROKAR_LIPOPROTEIN"/>
    <property type="match status" value="1"/>
</dbReference>
<evidence type="ECO:0000313" key="2">
    <source>
        <dbReference type="EMBL" id="MBL0421156.1"/>
    </source>
</evidence>
<dbReference type="InterPro" id="IPR007314">
    <property type="entry name" value="Cofac_haem-bd_dom"/>
</dbReference>
<dbReference type="RefSeq" id="WP_201684233.1">
    <property type="nucleotide sequence ID" value="NZ_JAEQNA010000004.1"/>
</dbReference>
<dbReference type="CDD" id="cd14727">
    <property type="entry name" value="ChanN-like"/>
    <property type="match status" value="1"/>
</dbReference>
<dbReference type="Gene3D" id="1.10.8.760">
    <property type="entry name" value="Haem-binding uptake, Tiki superfamily, ChaN, domain 2"/>
    <property type="match status" value="1"/>
</dbReference>
<keyword evidence="2" id="KW-0449">Lipoprotein</keyword>
<organism evidence="2 3">
    <name type="scientific">Ramlibacter aurantiacus</name>
    <dbReference type="NCBI Taxonomy" id="2801330"/>
    <lineage>
        <taxon>Bacteria</taxon>
        <taxon>Pseudomonadati</taxon>
        <taxon>Pseudomonadota</taxon>
        <taxon>Betaproteobacteria</taxon>
        <taxon>Burkholderiales</taxon>
        <taxon>Comamonadaceae</taxon>
        <taxon>Ramlibacter</taxon>
    </lineage>
</organism>